<accession>A0A7W8ACV6</accession>
<evidence type="ECO:0000313" key="2">
    <source>
        <dbReference type="EMBL" id="MBB5083827.1"/>
    </source>
</evidence>
<comment type="caution">
    <text evidence="2">The sequence shown here is derived from an EMBL/GenBank/DDBJ whole genome shotgun (WGS) entry which is preliminary data.</text>
</comment>
<feature type="coiled-coil region" evidence="1">
    <location>
        <begin position="97"/>
        <end position="144"/>
    </location>
</feature>
<name>A0A7W8ACV6_9ACTN</name>
<gene>
    <name evidence="2" type="ORF">HNR40_009332</name>
</gene>
<keyword evidence="2" id="KW-0378">Hydrolase</keyword>
<evidence type="ECO:0000256" key="1">
    <source>
        <dbReference type="SAM" id="Coils"/>
    </source>
</evidence>
<keyword evidence="1" id="KW-0175">Coiled coil</keyword>
<dbReference type="RefSeq" id="WP_184973284.1">
    <property type="nucleotide sequence ID" value="NZ_JACHIN010000019.1"/>
</dbReference>
<reference evidence="2 3" key="1">
    <citation type="submission" date="2020-08" db="EMBL/GenBank/DDBJ databases">
        <title>Genomic Encyclopedia of Type Strains, Phase IV (KMG-IV): sequencing the most valuable type-strain genomes for metagenomic binning, comparative biology and taxonomic classification.</title>
        <authorList>
            <person name="Goeker M."/>
        </authorList>
    </citation>
    <scope>NUCLEOTIDE SEQUENCE [LARGE SCALE GENOMIC DNA]</scope>
    <source>
        <strain evidence="2 3">DSM 45385</strain>
    </source>
</reference>
<sequence>MMADDLAGALADLASAYRRTQAALTAAAESGQAAAFDALIRLDDALKETEPVLPQLAELLKAADPGDDVTAELERRREAISELRGRAAYQRLRIDRLRRSVEDVADVEAEYTRLREERDRLERVQELSERLPELRATVERLAAAIEPLRSGNAGAERSLKEALDAWPILTDELRALIEPRVADAYAKAEAQLKDLTDKIAKERAAEAHFTDRKMKYDAAAERHARALRESEHFVQGLLLYAEADRALVDALLETGTDTAGAEPGIEQVDAALRRCERGLAAIDQALRAQLEARTAVPEILRLGDGPGD</sequence>
<dbReference type="AlphaFoldDB" id="A0A7W8ACV6"/>
<keyword evidence="3" id="KW-1185">Reference proteome</keyword>
<dbReference type="Proteomes" id="UP000568380">
    <property type="component" value="Unassembled WGS sequence"/>
</dbReference>
<protein>
    <submittedName>
        <fullName evidence="2">DNA repair exonuclease SbcCD ATPase subunit</fullName>
    </submittedName>
</protein>
<dbReference type="EMBL" id="JACHIN010000019">
    <property type="protein sequence ID" value="MBB5083827.1"/>
    <property type="molecule type" value="Genomic_DNA"/>
</dbReference>
<dbReference type="GO" id="GO:0004527">
    <property type="term" value="F:exonuclease activity"/>
    <property type="evidence" value="ECO:0007669"/>
    <property type="project" value="UniProtKB-KW"/>
</dbReference>
<keyword evidence="2" id="KW-0540">Nuclease</keyword>
<organism evidence="2 3">
    <name type="scientific">Nonomuraea endophytica</name>
    <dbReference type="NCBI Taxonomy" id="714136"/>
    <lineage>
        <taxon>Bacteria</taxon>
        <taxon>Bacillati</taxon>
        <taxon>Actinomycetota</taxon>
        <taxon>Actinomycetes</taxon>
        <taxon>Streptosporangiales</taxon>
        <taxon>Streptosporangiaceae</taxon>
        <taxon>Nonomuraea</taxon>
    </lineage>
</organism>
<keyword evidence="2" id="KW-0269">Exonuclease</keyword>
<proteinExistence type="predicted"/>
<evidence type="ECO:0000313" key="3">
    <source>
        <dbReference type="Proteomes" id="UP000568380"/>
    </source>
</evidence>